<dbReference type="RefSeq" id="WP_117702445.1">
    <property type="nucleotide sequence ID" value="NZ_CAUCUV010000033.1"/>
</dbReference>
<dbReference type="Pfam" id="PF14302">
    <property type="entry name" value="DUF4377"/>
    <property type="match status" value="1"/>
</dbReference>
<dbReference type="Proteomes" id="UP000284998">
    <property type="component" value="Unassembled WGS sequence"/>
</dbReference>
<evidence type="ECO:0000313" key="3">
    <source>
        <dbReference type="EMBL" id="RHH41725.1"/>
    </source>
</evidence>
<dbReference type="PROSITE" id="PS51257">
    <property type="entry name" value="PROKAR_LIPOPROTEIN"/>
    <property type="match status" value="1"/>
</dbReference>
<accession>A0A3E4Z687</accession>
<dbReference type="EMBL" id="QRJS01000034">
    <property type="protein sequence ID" value="RHH41725.1"/>
    <property type="molecule type" value="Genomic_DNA"/>
</dbReference>
<comment type="caution">
    <text evidence="2">The sequence shown here is derived from an EMBL/GenBank/DDBJ whole genome shotgun (WGS) entry which is preliminary data.</text>
</comment>
<sequence>MKTKNLFGILLLFLFTFIFISCDKEDEEGRKITDYKEYVLTVASEMRPGLMLAEGPDFLKEVYPVKKENSEEWETLSNVDGFEFEKGYEYKIKISETGYLDYRMGQPAWTEYDLLEVISKEKKNSEELPKHFIPETFYKNKFLPKYRYAVEADNKEVIEENLNNNSILPLDYHYMLYRGEDSSLRWIAIKDDKNTIGPCIIISRNKDPEKMPESYKLLPWEGNVYGFMGWQFLDEEGNETNYPSFDVFASRSTKSRTFNPAPNTVCLYKDLTEYYKNKYPETGVKAVVVSYTIEIN</sequence>
<dbReference type="EMBL" id="QSTW01000017">
    <property type="protein sequence ID" value="RGM88780.1"/>
    <property type="molecule type" value="Genomic_DNA"/>
</dbReference>
<dbReference type="Proteomes" id="UP000260814">
    <property type="component" value="Unassembled WGS sequence"/>
</dbReference>
<protein>
    <submittedName>
        <fullName evidence="2">DUF4377 domain-containing protein</fullName>
    </submittedName>
</protein>
<dbReference type="AlphaFoldDB" id="A0A3E4Z687"/>
<organism evidence="2 4">
    <name type="scientific">Phocaeicola plebeius</name>
    <dbReference type="NCBI Taxonomy" id="310297"/>
    <lineage>
        <taxon>Bacteria</taxon>
        <taxon>Pseudomonadati</taxon>
        <taxon>Bacteroidota</taxon>
        <taxon>Bacteroidia</taxon>
        <taxon>Bacteroidales</taxon>
        <taxon>Bacteroidaceae</taxon>
        <taxon>Phocaeicola</taxon>
    </lineage>
</organism>
<evidence type="ECO:0000313" key="2">
    <source>
        <dbReference type="EMBL" id="RGM88780.1"/>
    </source>
</evidence>
<dbReference type="InterPro" id="IPR025485">
    <property type="entry name" value="DUF4377"/>
</dbReference>
<evidence type="ECO:0000313" key="5">
    <source>
        <dbReference type="Proteomes" id="UP000284998"/>
    </source>
</evidence>
<evidence type="ECO:0000259" key="1">
    <source>
        <dbReference type="Pfam" id="PF14302"/>
    </source>
</evidence>
<reference evidence="4 5" key="1">
    <citation type="submission" date="2018-08" db="EMBL/GenBank/DDBJ databases">
        <title>A genome reference for cultivated species of the human gut microbiota.</title>
        <authorList>
            <person name="Zou Y."/>
            <person name="Xue W."/>
            <person name="Luo G."/>
        </authorList>
    </citation>
    <scope>NUCLEOTIDE SEQUENCE [LARGE SCALE GENOMIC DNA]</scope>
    <source>
        <strain evidence="3 5">AM17-44</strain>
        <strain evidence="2 4">OM06-2</strain>
    </source>
</reference>
<feature type="domain" description="DUF4377" evidence="1">
    <location>
        <begin position="62"/>
        <end position="120"/>
    </location>
</feature>
<name>A0A3E4Z687_9BACT</name>
<proteinExistence type="predicted"/>
<evidence type="ECO:0000313" key="4">
    <source>
        <dbReference type="Proteomes" id="UP000260814"/>
    </source>
</evidence>
<gene>
    <name evidence="3" type="ORF">DW204_12015</name>
    <name evidence="2" type="ORF">DXB87_12590</name>
</gene>